<dbReference type="EMBL" id="JASZZN010000004">
    <property type="protein sequence ID" value="MDM4015020.1"/>
    <property type="molecule type" value="Genomic_DNA"/>
</dbReference>
<evidence type="ECO:0000256" key="1">
    <source>
        <dbReference type="SAM" id="Phobius"/>
    </source>
</evidence>
<dbReference type="Proteomes" id="UP001239462">
    <property type="component" value="Unassembled WGS sequence"/>
</dbReference>
<reference evidence="2 3" key="1">
    <citation type="submission" date="2023-06" db="EMBL/GenBank/DDBJ databases">
        <title>Roseiconus lacunae JC819 isolated from Gulf of Mannar region, Tamil Nadu.</title>
        <authorList>
            <person name="Pk S."/>
            <person name="Ch S."/>
            <person name="Ch V.R."/>
        </authorList>
    </citation>
    <scope>NUCLEOTIDE SEQUENCE [LARGE SCALE GENOMIC DNA]</scope>
    <source>
        <strain evidence="2 3">JC819</strain>
    </source>
</reference>
<evidence type="ECO:0000313" key="3">
    <source>
        <dbReference type="Proteomes" id="UP001239462"/>
    </source>
</evidence>
<keyword evidence="3" id="KW-1185">Reference proteome</keyword>
<feature type="transmembrane region" description="Helical" evidence="1">
    <location>
        <begin position="33"/>
        <end position="53"/>
    </location>
</feature>
<comment type="caution">
    <text evidence="2">The sequence shown here is derived from an EMBL/GenBank/DDBJ whole genome shotgun (WGS) entry which is preliminary data.</text>
</comment>
<sequence>MAELFLIIGLMILGGGLGFMLAAVAAFSILQTVLMVVACGLAGLVTGYGTLAMEGRWLRRNRSRLADCHAVKRNASSKTARVPASIHVPFKSRLNRFLNRSDSHAEHERSDPKSAMPFWSRFRIHAGQPPKSVAEIRRILMLIRRILRKTDDR</sequence>
<dbReference type="RefSeq" id="WP_289162593.1">
    <property type="nucleotide sequence ID" value="NZ_JASZZN010000004.1"/>
</dbReference>
<keyword evidence="1" id="KW-1133">Transmembrane helix</keyword>
<name>A0ABT7PEV2_9BACT</name>
<accession>A0ABT7PEV2</accession>
<protein>
    <submittedName>
        <fullName evidence="2">Uncharacterized protein</fullName>
    </submittedName>
</protein>
<evidence type="ECO:0000313" key="2">
    <source>
        <dbReference type="EMBL" id="MDM4015020.1"/>
    </source>
</evidence>
<gene>
    <name evidence="2" type="ORF">QTN89_06235</name>
</gene>
<organism evidence="2 3">
    <name type="scientific">Roseiconus lacunae</name>
    <dbReference type="NCBI Taxonomy" id="2605694"/>
    <lineage>
        <taxon>Bacteria</taxon>
        <taxon>Pseudomonadati</taxon>
        <taxon>Planctomycetota</taxon>
        <taxon>Planctomycetia</taxon>
        <taxon>Pirellulales</taxon>
        <taxon>Pirellulaceae</taxon>
        <taxon>Roseiconus</taxon>
    </lineage>
</organism>
<proteinExistence type="predicted"/>
<keyword evidence="1" id="KW-0472">Membrane</keyword>
<keyword evidence="1" id="KW-0812">Transmembrane</keyword>
<feature type="transmembrane region" description="Helical" evidence="1">
    <location>
        <begin position="5"/>
        <end position="27"/>
    </location>
</feature>